<protein>
    <recommendedName>
        <fullName evidence="4">Copper amine oxidase-like protein</fullName>
    </recommendedName>
</protein>
<evidence type="ECO:0008006" key="4">
    <source>
        <dbReference type="Google" id="ProtNLM"/>
    </source>
</evidence>
<organism evidence="2 3">
    <name type="scientific">Chitinophaga polysaccharea</name>
    <dbReference type="NCBI Taxonomy" id="1293035"/>
    <lineage>
        <taxon>Bacteria</taxon>
        <taxon>Pseudomonadati</taxon>
        <taxon>Bacteroidota</taxon>
        <taxon>Chitinophagia</taxon>
        <taxon>Chitinophagales</taxon>
        <taxon>Chitinophagaceae</taxon>
        <taxon>Chitinophaga</taxon>
    </lineage>
</organism>
<comment type="caution">
    <text evidence="2">The sequence shown here is derived from an EMBL/GenBank/DDBJ whole genome shotgun (WGS) entry which is preliminary data.</text>
</comment>
<dbReference type="Proteomes" id="UP000320811">
    <property type="component" value="Unassembled WGS sequence"/>
</dbReference>
<keyword evidence="3" id="KW-1185">Reference proteome</keyword>
<name>A0A561PCG5_9BACT</name>
<dbReference type="OrthoDB" id="623809at2"/>
<proteinExistence type="predicted"/>
<evidence type="ECO:0000313" key="2">
    <source>
        <dbReference type="EMBL" id="TWF35760.1"/>
    </source>
</evidence>
<feature type="signal peptide" evidence="1">
    <location>
        <begin position="1"/>
        <end position="28"/>
    </location>
</feature>
<dbReference type="RefSeq" id="WP_145672996.1">
    <property type="nucleotide sequence ID" value="NZ_VIWO01000008.1"/>
</dbReference>
<keyword evidence="1" id="KW-0732">Signal</keyword>
<accession>A0A561PCG5</accession>
<dbReference type="AlphaFoldDB" id="A0A561PCG5"/>
<evidence type="ECO:0000313" key="3">
    <source>
        <dbReference type="Proteomes" id="UP000320811"/>
    </source>
</evidence>
<reference evidence="2 3" key="1">
    <citation type="submission" date="2019-06" db="EMBL/GenBank/DDBJ databases">
        <title>Sorghum-associated microbial communities from plants grown in Nebraska, USA.</title>
        <authorList>
            <person name="Schachtman D."/>
        </authorList>
    </citation>
    <scope>NUCLEOTIDE SEQUENCE [LARGE SCALE GENOMIC DNA]</scope>
    <source>
        <strain evidence="2 3">1209</strain>
    </source>
</reference>
<feature type="chain" id="PRO_5021912353" description="Copper amine oxidase-like protein" evidence="1">
    <location>
        <begin position="29"/>
        <end position="400"/>
    </location>
</feature>
<evidence type="ECO:0000256" key="1">
    <source>
        <dbReference type="SAM" id="SignalP"/>
    </source>
</evidence>
<dbReference type="EMBL" id="VIWO01000008">
    <property type="protein sequence ID" value="TWF35760.1"/>
    <property type="molecule type" value="Genomic_DNA"/>
</dbReference>
<gene>
    <name evidence="2" type="ORF">FHW36_108116</name>
</gene>
<sequence length="400" mass="43380">MLKTSISTTGKKALLFSCALATSYLAHAQQMTAALNNVIKNTPQGHTMQVPGLLSEQIPALPYQKIVLPGPQFLISDDPEYIRVPEGVALREPVQPGSVRLYLYNVNGVQEPEKMDRKIAAVIKNTGSQPMHIRMLKYSSQQPTTNYFFAGKQGLADFFQSQPETTAREVKPGASICLDPKQDKAVVKYDELVHGFYEFVIDQPGEISIVQTDLKTPATVAAARVKNALATKQYAGAGRGTYGISNYRIIVKDTLDTQNGLTQVLVADGEKDPWVIGKEATTGELKSLDGNYGILYNIELSWKSTDGKALALMTWNPRGDNGQWCGGMANTMVVSGGKFREGVIQLPSNQLVTTKAPEAILIQVFTPPAGGGVQKVHFTYSPPGASCLPTPLVLVPVDLR</sequence>